<evidence type="ECO:0000313" key="1">
    <source>
        <dbReference type="EMBL" id="KST63879.1"/>
    </source>
</evidence>
<dbReference type="EMBL" id="LMTZ01000130">
    <property type="protein sequence ID" value="KST63879.1"/>
    <property type="molecule type" value="Genomic_DNA"/>
</dbReference>
<dbReference type="PANTHER" id="PTHR21174:SF0">
    <property type="entry name" value="HD PHOSPHOHYDROLASE FAMILY PROTEIN-RELATED"/>
    <property type="match status" value="1"/>
</dbReference>
<dbReference type="Gene3D" id="1.10.3210.10">
    <property type="entry name" value="Hypothetical protein af1432"/>
    <property type="match status" value="1"/>
</dbReference>
<name>A0A0V7ZHH9_9CYAN</name>
<dbReference type="EMBL" id="LMTZ01000126">
    <property type="protein sequence ID" value="KST64214.1"/>
    <property type="molecule type" value="Genomic_DNA"/>
</dbReference>
<dbReference type="PIRSF" id="PIRSF035170">
    <property type="entry name" value="HD_phosphohydro"/>
    <property type="match status" value="1"/>
</dbReference>
<protein>
    <recommendedName>
        <fullName evidence="4">HD domain-containing protein</fullName>
    </recommendedName>
</protein>
<dbReference type="PANTHER" id="PTHR21174">
    <property type="match status" value="1"/>
</dbReference>
<dbReference type="OrthoDB" id="9808993at2"/>
<keyword evidence="3" id="KW-1185">Reference proteome</keyword>
<comment type="caution">
    <text evidence="1">The sequence shown here is derived from an EMBL/GenBank/DDBJ whole genome shotgun (WGS) entry which is preliminary data.</text>
</comment>
<proteinExistence type="predicted"/>
<organism evidence="1 3">
    <name type="scientific">Mastigocoleus testarum BC008</name>
    <dbReference type="NCBI Taxonomy" id="371196"/>
    <lineage>
        <taxon>Bacteria</taxon>
        <taxon>Bacillati</taxon>
        <taxon>Cyanobacteriota</taxon>
        <taxon>Cyanophyceae</taxon>
        <taxon>Nostocales</taxon>
        <taxon>Hapalosiphonaceae</taxon>
        <taxon>Mastigocoleus</taxon>
    </lineage>
</organism>
<dbReference type="RefSeq" id="WP_027843269.1">
    <property type="nucleotide sequence ID" value="NZ_LMTZ01000126.1"/>
</dbReference>
<gene>
    <name evidence="1" type="ORF">BC008_15610</name>
    <name evidence="2" type="ORF">BC008_16385</name>
</gene>
<sequence>MPALEDLFSKWCSLLLQLEIKSTKITENTFALIAKEYSQTGRYYHDLQHIFHVLETIKILENLTNQLTSVELAAWFHDVVYDSKAQDNEEKSAMYATNLMKSLEIDSNTIANVNSLILSTKLHQADINDIDSQILLDADLAILGSPVQQYLTYAKNVRQEYAWVSDRDYQNGRRRFLEQFLQRKRIYYTDAMFEKLEQSARSNLTAELRTDTINFSI</sequence>
<reference evidence="1 3" key="1">
    <citation type="journal article" date="2015" name="Genome Announc.">
        <title>Draft Genome of the Euendolithic (true boring) Cyanobacterium Mastigocoleus testarum strain BC008.</title>
        <authorList>
            <person name="Guida B.S."/>
            <person name="Garcia-Pichel F."/>
        </authorList>
    </citation>
    <scope>NUCLEOTIDE SEQUENCE [LARGE SCALE GENOMIC DNA]</scope>
    <source>
        <strain evidence="1 3">BC008</strain>
    </source>
</reference>
<dbReference type="Proteomes" id="UP000053372">
    <property type="component" value="Unassembled WGS sequence"/>
</dbReference>
<dbReference type="SUPFAM" id="SSF109604">
    <property type="entry name" value="HD-domain/PDEase-like"/>
    <property type="match status" value="1"/>
</dbReference>
<accession>A0A0V7ZHH9</accession>
<evidence type="ECO:0000313" key="3">
    <source>
        <dbReference type="Proteomes" id="UP000053372"/>
    </source>
</evidence>
<dbReference type="InterPro" id="IPR009218">
    <property type="entry name" value="HD_phosphohydro"/>
</dbReference>
<dbReference type="AlphaFoldDB" id="A0A0V7ZHH9"/>
<evidence type="ECO:0008006" key="4">
    <source>
        <dbReference type="Google" id="ProtNLM"/>
    </source>
</evidence>
<evidence type="ECO:0000313" key="2">
    <source>
        <dbReference type="EMBL" id="KST64214.1"/>
    </source>
</evidence>